<accession>A0A7W5HD72</accession>
<protein>
    <submittedName>
        <fullName evidence="1">Uncharacterized protein</fullName>
    </submittedName>
</protein>
<gene>
    <name evidence="1" type="ORF">FHS02_005169</name>
</gene>
<proteinExistence type="predicted"/>
<sequence>MPWLLARRKKKRLPLLLLKQPLLLLTQPHQSLRLLTLPLLRLLTLLLLRPLTLLLPLRTLLLLHPLLLRPLRKPLRPLLLPSNSFSAAVFGRHPAQPPFRAVLFFWGRL</sequence>
<dbReference type="Proteomes" id="UP000584325">
    <property type="component" value="Unassembled WGS sequence"/>
</dbReference>
<name>A0A7W5HD72_9BURK</name>
<comment type="caution">
    <text evidence="1">The sequence shown here is derived from an EMBL/GenBank/DDBJ whole genome shotgun (WGS) entry which is preliminary data.</text>
</comment>
<evidence type="ECO:0000313" key="1">
    <source>
        <dbReference type="EMBL" id="MBB3224305.1"/>
    </source>
</evidence>
<organism evidence="1 2">
    <name type="scientific">Pseudoduganella umbonata</name>
    <dbReference type="NCBI Taxonomy" id="864828"/>
    <lineage>
        <taxon>Bacteria</taxon>
        <taxon>Pseudomonadati</taxon>
        <taxon>Pseudomonadota</taxon>
        <taxon>Betaproteobacteria</taxon>
        <taxon>Burkholderiales</taxon>
        <taxon>Oxalobacteraceae</taxon>
        <taxon>Telluria group</taxon>
        <taxon>Pseudoduganella</taxon>
    </lineage>
</organism>
<reference evidence="1 2" key="1">
    <citation type="submission" date="2020-08" db="EMBL/GenBank/DDBJ databases">
        <title>Genomic Encyclopedia of Type Strains, Phase III (KMG-III): the genomes of soil and plant-associated and newly described type strains.</title>
        <authorList>
            <person name="Whitman W."/>
        </authorList>
    </citation>
    <scope>NUCLEOTIDE SEQUENCE [LARGE SCALE GENOMIC DNA]</scope>
    <source>
        <strain evidence="1 2">CECT 7753</strain>
    </source>
</reference>
<evidence type="ECO:0000313" key="2">
    <source>
        <dbReference type="Proteomes" id="UP000584325"/>
    </source>
</evidence>
<dbReference type="AlphaFoldDB" id="A0A7W5HD72"/>
<dbReference type="EMBL" id="JACHXS010000012">
    <property type="protein sequence ID" value="MBB3224305.1"/>
    <property type="molecule type" value="Genomic_DNA"/>
</dbReference>